<comment type="caution">
    <text evidence="2">The sequence shown here is derived from an EMBL/GenBank/DDBJ whole genome shotgun (WGS) entry which is preliminary data.</text>
</comment>
<dbReference type="AlphaFoldDB" id="A0A251XLV9"/>
<dbReference type="EMBL" id="MDHH01000001">
    <property type="protein sequence ID" value="OUE04179.1"/>
    <property type="molecule type" value="Genomic_DNA"/>
</dbReference>
<feature type="compositionally biased region" description="Low complexity" evidence="1">
    <location>
        <begin position="128"/>
        <end position="139"/>
    </location>
</feature>
<keyword evidence="3" id="KW-1185">Reference proteome</keyword>
<proteinExistence type="predicted"/>
<gene>
    <name evidence="2" type="ORF">CMMCAS07_04465</name>
</gene>
<evidence type="ECO:0000313" key="2">
    <source>
        <dbReference type="EMBL" id="OUE04179.1"/>
    </source>
</evidence>
<organism evidence="2 3">
    <name type="scientific">Clavibacter michiganensis subsp. michiganensis</name>
    <dbReference type="NCBI Taxonomy" id="33013"/>
    <lineage>
        <taxon>Bacteria</taxon>
        <taxon>Bacillati</taxon>
        <taxon>Actinomycetota</taxon>
        <taxon>Actinomycetes</taxon>
        <taxon>Micrococcales</taxon>
        <taxon>Microbacteriaceae</taxon>
        <taxon>Clavibacter</taxon>
    </lineage>
</organism>
<evidence type="ECO:0000256" key="1">
    <source>
        <dbReference type="SAM" id="MobiDB-lite"/>
    </source>
</evidence>
<sequence>MTDSGTGGNIATYGQMRDPVKPVTRVTPRAAAAFAVSFSSSAARWRTPSAWPSPQTLERRIAWCRKSIGSSHTAWPVRCCESACTWRPWRSRISRRPRRYAGSSAARHTSRCSAEHAISRASKPQPLASRATSSSGRSAHWPVKSATGW</sequence>
<evidence type="ECO:0000313" key="3">
    <source>
        <dbReference type="Proteomes" id="UP000195062"/>
    </source>
</evidence>
<name>A0A251XLV9_CLAMM</name>
<feature type="region of interest" description="Disordered" evidence="1">
    <location>
        <begin position="96"/>
        <end position="149"/>
    </location>
</feature>
<reference evidence="2 3" key="1">
    <citation type="submission" date="2016-08" db="EMBL/GenBank/DDBJ databases">
        <title>Genome sequence of Clavibacter michiganensis subsp. michiganensis strain CASJ007.</title>
        <authorList>
            <person name="Thapa S.P."/>
            <person name="Coaker G."/>
        </authorList>
    </citation>
    <scope>NUCLEOTIDE SEQUENCE [LARGE SCALE GENOMIC DNA]</scope>
    <source>
        <strain evidence="2">CASJ007</strain>
    </source>
</reference>
<protein>
    <submittedName>
        <fullName evidence="2">Uncharacterized protein</fullName>
    </submittedName>
</protein>
<accession>A0A251XLV9</accession>
<dbReference type="Proteomes" id="UP000195062">
    <property type="component" value="Unassembled WGS sequence"/>
</dbReference>